<dbReference type="Proteomes" id="UP000193067">
    <property type="component" value="Unassembled WGS sequence"/>
</dbReference>
<dbReference type="EMBL" id="KZ084100">
    <property type="protein sequence ID" value="OSD03630.1"/>
    <property type="molecule type" value="Genomic_DNA"/>
</dbReference>
<protein>
    <submittedName>
        <fullName evidence="2">Uncharacterized protein</fullName>
    </submittedName>
</protein>
<evidence type="ECO:0000256" key="1">
    <source>
        <dbReference type="SAM" id="MobiDB-lite"/>
    </source>
</evidence>
<accession>A0A1Y2IR68</accession>
<reference evidence="2 3" key="1">
    <citation type="journal article" date="2015" name="Biotechnol. Biofuels">
        <title>Enhanced degradation of softwood versus hardwood by the white-rot fungus Pycnoporus coccineus.</title>
        <authorList>
            <person name="Couturier M."/>
            <person name="Navarro D."/>
            <person name="Chevret D."/>
            <person name="Henrissat B."/>
            <person name="Piumi F."/>
            <person name="Ruiz-Duenas F.J."/>
            <person name="Martinez A.T."/>
            <person name="Grigoriev I.V."/>
            <person name="Riley R."/>
            <person name="Lipzen A."/>
            <person name="Berrin J.G."/>
            <person name="Master E.R."/>
            <person name="Rosso M.N."/>
        </authorList>
    </citation>
    <scope>NUCLEOTIDE SEQUENCE [LARGE SCALE GENOMIC DNA]</scope>
    <source>
        <strain evidence="2 3">BRFM310</strain>
    </source>
</reference>
<proteinExistence type="predicted"/>
<sequence length="109" mass="11684">MRRFLATFYCIHRSQASAAAAQPARAHATTPRETSMPDTPANLRPSTRITAGSHIPVPKTISRACLTESKSSEVQCSSCAAPPHPRLSPPRQRARRAARVLATARGASP</sequence>
<gene>
    <name evidence="2" type="ORF">PYCCODRAFT_240533</name>
</gene>
<feature type="compositionally biased region" description="Low complexity" evidence="1">
    <location>
        <begin position="16"/>
        <end position="31"/>
    </location>
</feature>
<keyword evidence="3" id="KW-1185">Reference proteome</keyword>
<feature type="compositionally biased region" description="Low complexity" evidence="1">
    <location>
        <begin position="99"/>
        <end position="109"/>
    </location>
</feature>
<evidence type="ECO:0000313" key="2">
    <source>
        <dbReference type="EMBL" id="OSD03630.1"/>
    </source>
</evidence>
<feature type="region of interest" description="Disordered" evidence="1">
    <location>
        <begin position="75"/>
        <end position="109"/>
    </location>
</feature>
<evidence type="ECO:0000313" key="3">
    <source>
        <dbReference type="Proteomes" id="UP000193067"/>
    </source>
</evidence>
<name>A0A1Y2IR68_TRAC3</name>
<dbReference type="AlphaFoldDB" id="A0A1Y2IR68"/>
<organism evidence="2 3">
    <name type="scientific">Trametes coccinea (strain BRFM310)</name>
    <name type="common">Pycnoporus coccineus</name>
    <dbReference type="NCBI Taxonomy" id="1353009"/>
    <lineage>
        <taxon>Eukaryota</taxon>
        <taxon>Fungi</taxon>
        <taxon>Dikarya</taxon>
        <taxon>Basidiomycota</taxon>
        <taxon>Agaricomycotina</taxon>
        <taxon>Agaricomycetes</taxon>
        <taxon>Polyporales</taxon>
        <taxon>Polyporaceae</taxon>
        <taxon>Trametes</taxon>
    </lineage>
</organism>
<feature type="region of interest" description="Disordered" evidence="1">
    <location>
        <begin position="16"/>
        <end position="53"/>
    </location>
</feature>